<protein>
    <submittedName>
        <fullName evidence="1">Uncharacterized protein</fullName>
    </submittedName>
</protein>
<dbReference type="Proteomes" id="UP000637643">
    <property type="component" value="Unassembled WGS sequence"/>
</dbReference>
<name>A0A917CW84_9BACL</name>
<reference evidence="1" key="1">
    <citation type="journal article" date="2014" name="Int. J. Syst. Evol. Microbiol.">
        <title>Complete genome sequence of Corynebacterium casei LMG S-19264T (=DSM 44701T), isolated from a smear-ripened cheese.</title>
        <authorList>
            <consortium name="US DOE Joint Genome Institute (JGI-PGF)"/>
            <person name="Walter F."/>
            <person name="Albersmeier A."/>
            <person name="Kalinowski J."/>
            <person name="Ruckert C."/>
        </authorList>
    </citation>
    <scope>NUCLEOTIDE SEQUENCE</scope>
    <source>
        <strain evidence="1">CGMCC 1.16134</strain>
    </source>
</reference>
<accession>A0A917CW84</accession>
<proteinExistence type="predicted"/>
<dbReference type="EMBL" id="BMKR01000027">
    <property type="protein sequence ID" value="GGF98760.1"/>
    <property type="molecule type" value="Genomic_DNA"/>
</dbReference>
<reference evidence="1" key="2">
    <citation type="submission" date="2020-09" db="EMBL/GenBank/DDBJ databases">
        <authorList>
            <person name="Sun Q."/>
            <person name="Zhou Y."/>
        </authorList>
    </citation>
    <scope>NUCLEOTIDE SEQUENCE</scope>
    <source>
        <strain evidence="1">CGMCC 1.16134</strain>
    </source>
</reference>
<comment type="caution">
    <text evidence="1">The sequence shown here is derived from an EMBL/GenBank/DDBJ whole genome shotgun (WGS) entry which is preliminary data.</text>
</comment>
<keyword evidence="2" id="KW-1185">Reference proteome</keyword>
<dbReference type="AlphaFoldDB" id="A0A917CW84"/>
<gene>
    <name evidence="1" type="ORF">GCM10010912_49360</name>
</gene>
<evidence type="ECO:0000313" key="1">
    <source>
        <dbReference type="EMBL" id="GGF98760.1"/>
    </source>
</evidence>
<sequence>MPYIEGEDRHQIQLLPNTLDDFVEKKILSESSMLTSIVWPCENGNAKQSS</sequence>
<evidence type="ECO:0000313" key="2">
    <source>
        <dbReference type="Proteomes" id="UP000637643"/>
    </source>
</evidence>
<organism evidence="1 2">
    <name type="scientific">Paenibacillus albidus</name>
    <dbReference type="NCBI Taxonomy" id="2041023"/>
    <lineage>
        <taxon>Bacteria</taxon>
        <taxon>Bacillati</taxon>
        <taxon>Bacillota</taxon>
        <taxon>Bacilli</taxon>
        <taxon>Bacillales</taxon>
        <taxon>Paenibacillaceae</taxon>
        <taxon>Paenibacillus</taxon>
    </lineage>
</organism>